<reference evidence="1 2" key="1">
    <citation type="submission" date="2022-08" db="EMBL/GenBank/DDBJ databases">
        <title>Bacterial and archaeal communities from various locations to study Microbial Dark Matter (Phase II).</title>
        <authorList>
            <person name="Stepanauskas R."/>
        </authorList>
    </citation>
    <scope>NUCLEOTIDE SEQUENCE [LARGE SCALE GENOMIC DNA]</scope>
    <source>
        <strain evidence="1 2">PD1</strain>
    </source>
</reference>
<protein>
    <submittedName>
        <fullName evidence="1">Tetratricopeptide (TPR) repeat protein</fullName>
    </submittedName>
</protein>
<dbReference type="InterPro" id="IPR011990">
    <property type="entry name" value="TPR-like_helical_dom_sf"/>
</dbReference>
<dbReference type="SUPFAM" id="SSF48452">
    <property type="entry name" value="TPR-like"/>
    <property type="match status" value="3"/>
</dbReference>
<sequence length="1263" mass="144366">MSGRLKAVLSLGLLVLAMHGLSPQQPLLGDLLIQAWQADQQNKVGVASSLYARAIALQPQNPLLHIKRAEMLILLDRPDEVARHIVQALEILSKDPNSPADLKRYSCDLLMGRLPVELRTRRMQLGYDYEGWLFPSPFSTLPVETQKRIVQLVPKEWLFPTKSSEGWFLLSIGEREKGLTLLKEAALEGDVRGAVHALMSNFVSKDQRAQIAQSWLRDAERTENPFLWLVAMHLLWRTGQIDAFRSNFPKALAKLKDQPALLLELADLCRQMGWEAEQKQVLALLPPSLRPSPTVADIRQEFVRALNEGDLTKTKSLVRVLTDFPDHFRSIVLSANSIRKMLGHGWHDFVVELIQLALVPELPYDTKEVLLQDAAFNPSRFSHWMRLFLSRPEGDIRRSGIDLLQAAASEIDDREPERAIWLLEQGLLIFPDEPRLLESLALAYERAGYPHRAIEMLKDLVKRSAEAGIVDSNTLGRIWDIALRYNQLPEIEAWLKEQRSNFPLSYFPAIARLYLQNNKPQEALNWLEEALAIAKEKGWLSDAEIHAQVYYMLRSPDPRVVEEALKLREKVARTNTLFHPGTYEMRLTCLLRLGKTEEAKRVLDEAKRLYPDYPFTDRIQDLAQIAVTDWSEELKREIERWQNLGAPNHAALVRLAYATVKAGKTNEAREIADKLMAGMPDWREGYIRAVEFFDRRIDAIVPFVRWFMETVSPKSRFESWRYAVESTGNAIRTVGEPSLYGAFILSSVLLFPEFEGKQPQGTLRLHELTQFVEAVSKDSWVSMTDEDKERLRTVLTKERINMPVLNQLKSLSYRADLFGFGGGESLRKWLEPIQGSQGKSSQSLICQLRERLPQIDREQLRQLISQLEQADWSDANWCPLTVFQLPKRIANKGFRDEAIALLQIAIKHAPQEQKANLMAQLTELTGKLPEQPKGEEAKEGKAWLVHAETAWKAGKPDEARQAALKALEFGLSVKEQVDALRLIAPSDPEIVLKLVSEQLPKFLVAEPNTDPPNHLVRLANTLFEISEARKDLAAKVAPILERISNFSEGVKINTYPKLALVHFWSGNKLRGITILFEQLDKGKPEWNLHKVMGVLVRADVPEDVRKQIVQRLDSYFQSRKISLSVLAREMGNVRELTLLGSFDPRTRRSLLEISPDGLIALAHLLKRQLDAAETVVPREFLEETLRRVHPFALVKKPFSQERMLPDEVVNAWWELFEAAFRKASKTPDAAKSLKQWLRQFWVERPDTEFSRTVWFEKLKGLAE</sequence>
<name>A0ABT2EMD3_9BACT</name>
<accession>A0ABT2EMD3</accession>
<proteinExistence type="predicted"/>
<evidence type="ECO:0000313" key="1">
    <source>
        <dbReference type="EMBL" id="MCS3919113.1"/>
    </source>
</evidence>
<dbReference type="Gene3D" id="1.25.40.10">
    <property type="entry name" value="Tetratricopeptide repeat domain"/>
    <property type="match status" value="3"/>
</dbReference>
<dbReference type="EMBL" id="JANUCP010000002">
    <property type="protein sequence ID" value="MCS3919113.1"/>
    <property type="molecule type" value="Genomic_DNA"/>
</dbReference>
<dbReference type="InterPro" id="IPR019734">
    <property type="entry name" value="TPR_rpt"/>
</dbReference>
<gene>
    <name evidence="1" type="ORF">M2350_001513</name>
</gene>
<comment type="caution">
    <text evidence="1">The sequence shown here is derived from an EMBL/GenBank/DDBJ whole genome shotgun (WGS) entry which is preliminary data.</text>
</comment>
<keyword evidence="2" id="KW-1185">Reference proteome</keyword>
<dbReference type="RefSeq" id="WP_259095263.1">
    <property type="nucleotide sequence ID" value="NZ_CP130454.1"/>
</dbReference>
<evidence type="ECO:0000313" key="2">
    <source>
        <dbReference type="Proteomes" id="UP001204798"/>
    </source>
</evidence>
<dbReference type="Proteomes" id="UP001204798">
    <property type="component" value="Unassembled WGS sequence"/>
</dbReference>
<dbReference type="SMART" id="SM00028">
    <property type="entry name" value="TPR"/>
    <property type="match status" value="4"/>
</dbReference>
<organism evidence="1 2">
    <name type="scientific">Candidatus Fervidibacter sacchari</name>
    <dbReference type="NCBI Taxonomy" id="1448929"/>
    <lineage>
        <taxon>Bacteria</taxon>
        <taxon>Candidatus Fervidibacterota</taxon>
        <taxon>Candidatus Fervidibacter</taxon>
    </lineage>
</organism>